<keyword evidence="2" id="KW-1185">Reference proteome</keyword>
<dbReference type="InterPro" id="IPR051564">
    <property type="entry name" value="LRR_receptor-like_kinase"/>
</dbReference>
<sequence>MGKLPSDEFFQRTSEMILVKWIRNVMTSDDPKQATDPGLMGNGYEEQMLLVLKIACFCTLDNPKERPDSKDARLMLAQIQH</sequence>
<evidence type="ECO:0000313" key="2">
    <source>
        <dbReference type="Proteomes" id="UP000215914"/>
    </source>
</evidence>
<accession>A0A251RUV4</accession>
<proteinExistence type="predicted"/>
<name>A0A251RUV4_HELAN</name>
<dbReference type="PANTHER" id="PTHR48055:SF22">
    <property type="entry name" value="LEUCINE-RICH REPEAT RECEPTOR-LIKE SERINE_THREONINE_TYROSINE-PROTEIN KINASE SOBIR1"/>
    <property type="match status" value="1"/>
</dbReference>
<dbReference type="Proteomes" id="UP000215914">
    <property type="component" value="Chromosome 16"/>
</dbReference>
<reference evidence="2" key="1">
    <citation type="journal article" date="2017" name="Nature">
        <title>The sunflower genome provides insights into oil metabolism, flowering and Asterid evolution.</title>
        <authorList>
            <person name="Badouin H."/>
            <person name="Gouzy J."/>
            <person name="Grassa C.J."/>
            <person name="Murat F."/>
            <person name="Staton S.E."/>
            <person name="Cottret L."/>
            <person name="Lelandais-Briere C."/>
            <person name="Owens G.L."/>
            <person name="Carrere S."/>
            <person name="Mayjonade B."/>
            <person name="Legrand L."/>
            <person name="Gill N."/>
            <person name="Kane N.C."/>
            <person name="Bowers J.E."/>
            <person name="Hubner S."/>
            <person name="Bellec A."/>
            <person name="Berard A."/>
            <person name="Berges H."/>
            <person name="Blanchet N."/>
            <person name="Boniface M.C."/>
            <person name="Brunel D."/>
            <person name="Catrice O."/>
            <person name="Chaidir N."/>
            <person name="Claudel C."/>
            <person name="Donnadieu C."/>
            <person name="Faraut T."/>
            <person name="Fievet G."/>
            <person name="Helmstetter N."/>
            <person name="King M."/>
            <person name="Knapp S.J."/>
            <person name="Lai Z."/>
            <person name="Le Paslier M.C."/>
            <person name="Lippi Y."/>
            <person name="Lorenzon L."/>
            <person name="Mandel J.R."/>
            <person name="Marage G."/>
            <person name="Marchand G."/>
            <person name="Marquand E."/>
            <person name="Bret-Mestries E."/>
            <person name="Morien E."/>
            <person name="Nambeesan S."/>
            <person name="Nguyen T."/>
            <person name="Pegot-Espagnet P."/>
            <person name="Pouilly N."/>
            <person name="Raftis F."/>
            <person name="Sallet E."/>
            <person name="Schiex T."/>
            <person name="Thomas J."/>
            <person name="Vandecasteele C."/>
            <person name="Vares D."/>
            <person name="Vear F."/>
            <person name="Vautrin S."/>
            <person name="Crespi M."/>
            <person name="Mangin B."/>
            <person name="Burke J.M."/>
            <person name="Salse J."/>
            <person name="Munos S."/>
            <person name="Vincourt P."/>
            <person name="Rieseberg L.H."/>
            <person name="Langlade N.B."/>
        </authorList>
    </citation>
    <scope>NUCLEOTIDE SEQUENCE [LARGE SCALE GENOMIC DNA]</scope>
    <source>
        <strain evidence="2">cv. SF193</strain>
    </source>
</reference>
<dbReference type="InParanoid" id="A0A251RUV4"/>
<organism evidence="1 2">
    <name type="scientific">Helianthus annuus</name>
    <name type="common">Common sunflower</name>
    <dbReference type="NCBI Taxonomy" id="4232"/>
    <lineage>
        <taxon>Eukaryota</taxon>
        <taxon>Viridiplantae</taxon>
        <taxon>Streptophyta</taxon>
        <taxon>Embryophyta</taxon>
        <taxon>Tracheophyta</taxon>
        <taxon>Spermatophyta</taxon>
        <taxon>Magnoliopsida</taxon>
        <taxon>eudicotyledons</taxon>
        <taxon>Gunneridae</taxon>
        <taxon>Pentapetalae</taxon>
        <taxon>asterids</taxon>
        <taxon>campanulids</taxon>
        <taxon>Asterales</taxon>
        <taxon>Asteraceae</taxon>
        <taxon>Asteroideae</taxon>
        <taxon>Heliantheae alliance</taxon>
        <taxon>Heliantheae</taxon>
        <taxon>Helianthus</taxon>
    </lineage>
</organism>
<evidence type="ECO:0000313" key="1">
    <source>
        <dbReference type="EMBL" id="OTF90255.1"/>
    </source>
</evidence>
<dbReference type="Gene3D" id="1.10.510.10">
    <property type="entry name" value="Transferase(Phosphotransferase) domain 1"/>
    <property type="match status" value="1"/>
</dbReference>
<dbReference type="PANTHER" id="PTHR48055">
    <property type="entry name" value="LEUCINE-RICH REPEAT RECEPTOR PROTEIN KINASE EMS1"/>
    <property type="match status" value="1"/>
</dbReference>
<gene>
    <name evidence="1" type="ORF">HannXRQ_Chr16g0497571</name>
</gene>
<dbReference type="AlphaFoldDB" id="A0A251RUV4"/>
<evidence type="ECO:0008006" key="3">
    <source>
        <dbReference type="Google" id="ProtNLM"/>
    </source>
</evidence>
<dbReference type="EMBL" id="CM007905">
    <property type="protein sequence ID" value="OTF90255.1"/>
    <property type="molecule type" value="Genomic_DNA"/>
</dbReference>
<dbReference type="OMA" id="IANFCTM"/>
<protein>
    <recommendedName>
        <fullName evidence="3">Protein kinase domain-containing protein</fullName>
    </recommendedName>
</protein>